<feature type="transmembrane region" description="Helical" evidence="1">
    <location>
        <begin position="57"/>
        <end position="76"/>
    </location>
</feature>
<dbReference type="InterPro" id="IPR000326">
    <property type="entry name" value="PAP2/HPO"/>
</dbReference>
<proteinExistence type="predicted"/>
<dbReference type="SUPFAM" id="SSF48317">
    <property type="entry name" value="Acid phosphatase/Vanadium-dependent haloperoxidase"/>
    <property type="match status" value="1"/>
</dbReference>
<evidence type="ECO:0000313" key="3">
    <source>
        <dbReference type="EMBL" id="MFC7384799.1"/>
    </source>
</evidence>
<dbReference type="EMBL" id="JBHTCG010000014">
    <property type="protein sequence ID" value="MFC7384799.1"/>
    <property type="molecule type" value="Genomic_DNA"/>
</dbReference>
<keyword evidence="4" id="KW-1185">Reference proteome</keyword>
<comment type="caution">
    <text evidence="3">The sequence shown here is derived from an EMBL/GenBank/DDBJ whole genome shotgun (WGS) entry which is preliminary data.</text>
</comment>
<keyword evidence="1" id="KW-0472">Membrane</keyword>
<dbReference type="Pfam" id="PF01569">
    <property type="entry name" value="PAP2"/>
    <property type="match status" value="1"/>
</dbReference>
<evidence type="ECO:0000259" key="2">
    <source>
        <dbReference type="SMART" id="SM00014"/>
    </source>
</evidence>
<reference evidence="4" key="1">
    <citation type="journal article" date="2019" name="Int. J. Syst. Evol. Microbiol.">
        <title>The Global Catalogue of Microorganisms (GCM) 10K type strain sequencing project: providing services to taxonomists for standard genome sequencing and annotation.</title>
        <authorList>
            <consortium name="The Broad Institute Genomics Platform"/>
            <consortium name="The Broad Institute Genome Sequencing Center for Infectious Disease"/>
            <person name="Wu L."/>
            <person name="Ma J."/>
        </authorList>
    </citation>
    <scope>NUCLEOTIDE SEQUENCE [LARGE SCALE GENOMIC DNA]</scope>
    <source>
        <strain evidence="4">CECT 7649</strain>
    </source>
</reference>
<organism evidence="3 4">
    <name type="scientific">Sphaerisporangium rhizosphaerae</name>
    <dbReference type="NCBI Taxonomy" id="2269375"/>
    <lineage>
        <taxon>Bacteria</taxon>
        <taxon>Bacillati</taxon>
        <taxon>Actinomycetota</taxon>
        <taxon>Actinomycetes</taxon>
        <taxon>Streptosporangiales</taxon>
        <taxon>Streptosporangiaceae</taxon>
        <taxon>Sphaerisporangium</taxon>
    </lineage>
</organism>
<keyword evidence="1" id="KW-1133">Transmembrane helix</keyword>
<dbReference type="RefSeq" id="WP_380828640.1">
    <property type="nucleotide sequence ID" value="NZ_JBHTCG010000014.1"/>
</dbReference>
<gene>
    <name evidence="3" type="ORF">ACFQSB_21480</name>
</gene>
<dbReference type="PANTHER" id="PTHR14969:SF13">
    <property type="entry name" value="AT30094P"/>
    <property type="match status" value="1"/>
</dbReference>
<accession>A0ABW2P695</accession>
<feature type="transmembrane region" description="Helical" evidence="1">
    <location>
        <begin position="83"/>
        <end position="104"/>
    </location>
</feature>
<dbReference type="InterPro" id="IPR036938">
    <property type="entry name" value="PAP2/HPO_sf"/>
</dbReference>
<feature type="transmembrane region" description="Helical" evidence="1">
    <location>
        <begin position="178"/>
        <end position="195"/>
    </location>
</feature>
<protein>
    <submittedName>
        <fullName evidence="3">Phosphatase PAP2 family protein</fullName>
    </submittedName>
</protein>
<dbReference type="Proteomes" id="UP001596496">
    <property type="component" value="Unassembled WGS sequence"/>
</dbReference>
<sequence length="217" mass="22634">MILKRLRLPGLFLVATGLLGTAARTPAVTRNDLRVDQAVEALRAPALTAVARGLDLAFGPVAGVLIIVLLAAALALAGRVRTAVLVTVMITAGWTTCEIFKQVIARPRPPMAGSLLHEIGHDGFPSGHVALTLSLVIAAGFLTAGTRLFRLVVSAGVVLVAVQALARMYLGVHYPTDVIGSVLAAGAGTSAVIALRDDIDRWIGRMAVLTRPGDRAR</sequence>
<keyword evidence="1" id="KW-0812">Transmembrane</keyword>
<name>A0ABW2P695_9ACTN</name>
<dbReference type="Gene3D" id="1.20.144.10">
    <property type="entry name" value="Phosphatidic acid phosphatase type 2/haloperoxidase"/>
    <property type="match status" value="1"/>
</dbReference>
<evidence type="ECO:0000256" key="1">
    <source>
        <dbReference type="SAM" id="Phobius"/>
    </source>
</evidence>
<feature type="transmembrane region" description="Helical" evidence="1">
    <location>
        <begin position="124"/>
        <end position="144"/>
    </location>
</feature>
<evidence type="ECO:0000313" key="4">
    <source>
        <dbReference type="Proteomes" id="UP001596496"/>
    </source>
</evidence>
<feature type="domain" description="Phosphatidic acid phosphatase type 2/haloperoxidase" evidence="2">
    <location>
        <begin position="80"/>
        <end position="193"/>
    </location>
</feature>
<dbReference type="SMART" id="SM00014">
    <property type="entry name" value="acidPPc"/>
    <property type="match status" value="1"/>
</dbReference>
<dbReference type="PANTHER" id="PTHR14969">
    <property type="entry name" value="SPHINGOSINE-1-PHOSPHATE PHOSPHOHYDROLASE"/>
    <property type="match status" value="1"/>
</dbReference>
<feature type="transmembrane region" description="Helical" evidence="1">
    <location>
        <begin position="151"/>
        <end position="172"/>
    </location>
</feature>